<accession>A0A2A2GEF6</accession>
<dbReference type="PROSITE" id="PS51257">
    <property type="entry name" value="PROKAR_LIPOPROTEIN"/>
    <property type="match status" value="1"/>
</dbReference>
<keyword evidence="2" id="KW-1185">Reference proteome</keyword>
<dbReference type="EMBL" id="NSKE01000002">
    <property type="protein sequence ID" value="PAU95245.1"/>
    <property type="molecule type" value="Genomic_DNA"/>
</dbReference>
<gene>
    <name evidence="1" type="ORF">CK503_03340</name>
</gene>
<dbReference type="OrthoDB" id="1525209at2"/>
<dbReference type="RefSeq" id="WP_095605371.1">
    <property type="nucleotide sequence ID" value="NZ_NSKE01000002.1"/>
</dbReference>
<comment type="caution">
    <text evidence="1">The sequence shown here is derived from an EMBL/GenBank/DDBJ whole genome shotgun (WGS) entry which is preliminary data.</text>
</comment>
<protein>
    <submittedName>
        <fullName evidence="1">Uncharacterized protein</fullName>
    </submittedName>
</protein>
<evidence type="ECO:0000313" key="1">
    <source>
        <dbReference type="EMBL" id="PAU95245.1"/>
    </source>
</evidence>
<dbReference type="AlphaFoldDB" id="A0A2A2GEF6"/>
<evidence type="ECO:0000313" key="2">
    <source>
        <dbReference type="Proteomes" id="UP000218831"/>
    </source>
</evidence>
<dbReference type="Proteomes" id="UP000218831">
    <property type="component" value="Unassembled WGS sequence"/>
</dbReference>
<proteinExistence type="predicted"/>
<organism evidence="1 2">
    <name type="scientific">Fodinibius salipaludis</name>
    <dbReference type="NCBI Taxonomy" id="2032627"/>
    <lineage>
        <taxon>Bacteria</taxon>
        <taxon>Pseudomonadati</taxon>
        <taxon>Balneolota</taxon>
        <taxon>Balneolia</taxon>
        <taxon>Balneolales</taxon>
        <taxon>Balneolaceae</taxon>
        <taxon>Fodinibius</taxon>
    </lineage>
</organism>
<reference evidence="1 2" key="1">
    <citation type="submission" date="2017-08" db="EMBL/GenBank/DDBJ databases">
        <title>Aliifodinibius alkalisoli sp. nov., isolated from saline alkaline soil.</title>
        <authorList>
            <person name="Liu D."/>
            <person name="Zhang G."/>
        </authorList>
    </citation>
    <scope>NUCLEOTIDE SEQUENCE [LARGE SCALE GENOMIC DNA]</scope>
    <source>
        <strain evidence="1 2">WN023</strain>
    </source>
</reference>
<name>A0A2A2GEF6_9BACT</name>
<sequence>MNTIKKRVLVLFTITVITFLQGCGSLETTSGDRSITYEHDFNTMVETVEQAIRSSSLNIGFAQKSDEGNKYTIIFNSQAAVNDQSVQQDQGKVVVERLGKNQTKIIITNPEYHYSVPSHQREKYDRRLKNRIDDILDD</sequence>